<dbReference type="Proteomes" id="UP001148838">
    <property type="component" value="Unassembled WGS sequence"/>
</dbReference>
<keyword evidence="2" id="KW-1185">Reference proteome</keyword>
<proteinExistence type="predicted"/>
<organism evidence="1 2">
    <name type="scientific">Periplaneta americana</name>
    <name type="common">American cockroach</name>
    <name type="synonym">Blatta americana</name>
    <dbReference type="NCBI Taxonomy" id="6978"/>
    <lineage>
        <taxon>Eukaryota</taxon>
        <taxon>Metazoa</taxon>
        <taxon>Ecdysozoa</taxon>
        <taxon>Arthropoda</taxon>
        <taxon>Hexapoda</taxon>
        <taxon>Insecta</taxon>
        <taxon>Pterygota</taxon>
        <taxon>Neoptera</taxon>
        <taxon>Polyneoptera</taxon>
        <taxon>Dictyoptera</taxon>
        <taxon>Blattodea</taxon>
        <taxon>Blattoidea</taxon>
        <taxon>Blattidae</taxon>
        <taxon>Blattinae</taxon>
        <taxon>Periplaneta</taxon>
    </lineage>
</organism>
<evidence type="ECO:0000313" key="2">
    <source>
        <dbReference type="Proteomes" id="UP001148838"/>
    </source>
</evidence>
<sequence>MLRRCQFNSERSHVNNETPAFHLFSFLDRLPPQPCARWLSCRSVSRRPGCSALLSIPQM</sequence>
<name>A0ABQ8TUW0_PERAM</name>
<accession>A0ABQ8TUW0</accession>
<reference evidence="1 2" key="1">
    <citation type="journal article" date="2022" name="Allergy">
        <title>Genome assembly and annotation of Periplaneta americana reveal a comprehensive cockroach allergen profile.</title>
        <authorList>
            <person name="Wang L."/>
            <person name="Xiong Q."/>
            <person name="Saelim N."/>
            <person name="Wang L."/>
            <person name="Nong W."/>
            <person name="Wan A.T."/>
            <person name="Shi M."/>
            <person name="Liu X."/>
            <person name="Cao Q."/>
            <person name="Hui J.H.L."/>
            <person name="Sookrung N."/>
            <person name="Leung T.F."/>
            <person name="Tungtrongchitr A."/>
            <person name="Tsui S.K.W."/>
        </authorList>
    </citation>
    <scope>NUCLEOTIDE SEQUENCE [LARGE SCALE GENOMIC DNA]</scope>
    <source>
        <strain evidence="1">PWHHKU_190912</strain>
    </source>
</reference>
<feature type="non-terminal residue" evidence="1">
    <location>
        <position position="59"/>
    </location>
</feature>
<comment type="caution">
    <text evidence="1">The sequence shown here is derived from an EMBL/GenBank/DDBJ whole genome shotgun (WGS) entry which is preliminary data.</text>
</comment>
<dbReference type="EMBL" id="JAJSOF020000003">
    <property type="protein sequence ID" value="KAJ4450494.1"/>
    <property type="molecule type" value="Genomic_DNA"/>
</dbReference>
<protein>
    <submittedName>
        <fullName evidence="1">Uncharacterized protein</fullName>
    </submittedName>
</protein>
<gene>
    <name evidence="1" type="ORF">ANN_01921</name>
</gene>
<evidence type="ECO:0000313" key="1">
    <source>
        <dbReference type="EMBL" id="KAJ4450494.1"/>
    </source>
</evidence>